<dbReference type="InterPro" id="IPR036365">
    <property type="entry name" value="PGBD-like_sf"/>
</dbReference>
<feature type="compositionally biased region" description="Low complexity" evidence="2">
    <location>
        <begin position="870"/>
        <end position="881"/>
    </location>
</feature>
<dbReference type="InterPro" id="IPR036366">
    <property type="entry name" value="PGBDSf"/>
</dbReference>
<feature type="compositionally biased region" description="Basic and acidic residues" evidence="2">
    <location>
        <begin position="18"/>
        <end position="37"/>
    </location>
</feature>
<accession>A0ABY7C1W9</accession>
<feature type="region of interest" description="Disordered" evidence="2">
    <location>
        <begin position="612"/>
        <end position="654"/>
    </location>
</feature>
<evidence type="ECO:0000313" key="5">
    <source>
        <dbReference type="Proteomes" id="UP001164020"/>
    </source>
</evidence>
<dbReference type="Gene3D" id="1.20.1270.70">
    <property type="entry name" value="Designed single chain three-helix bundle"/>
    <property type="match status" value="2"/>
</dbReference>
<dbReference type="EMBL" id="CP114029">
    <property type="protein sequence ID" value="WAP67835.1"/>
    <property type="molecule type" value="Genomic_DNA"/>
</dbReference>
<dbReference type="Gene3D" id="1.10.101.10">
    <property type="entry name" value="PGBD-like superfamily/PGBD"/>
    <property type="match status" value="1"/>
</dbReference>
<feature type="coiled-coil region" evidence="1">
    <location>
        <begin position="230"/>
        <end position="289"/>
    </location>
</feature>
<dbReference type="Proteomes" id="UP001164020">
    <property type="component" value="Chromosome"/>
</dbReference>
<evidence type="ECO:0000259" key="3">
    <source>
        <dbReference type="Pfam" id="PF01471"/>
    </source>
</evidence>
<feature type="domain" description="Peptidoglycan binding-like" evidence="3">
    <location>
        <begin position="1139"/>
        <end position="1192"/>
    </location>
</feature>
<dbReference type="InterPro" id="IPR052748">
    <property type="entry name" value="ISR_Activator"/>
</dbReference>
<dbReference type="PANTHER" id="PTHR45011:SF1">
    <property type="entry name" value="DAP3-BINDING CELL DEATH ENHANCER 1"/>
    <property type="match status" value="1"/>
</dbReference>
<evidence type="ECO:0000256" key="1">
    <source>
        <dbReference type="SAM" id="Coils"/>
    </source>
</evidence>
<reference evidence="4" key="1">
    <citation type="submission" date="2022-12" db="EMBL/GenBank/DDBJ databases">
        <title>Jiella pelagia sp. nov., isolated from phosphonate enriched culture of Northwest Pacific surface seawater.</title>
        <authorList>
            <person name="Shin D.Y."/>
            <person name="Hwang C.Y."/>
        </authorList>
    </citation>
    <scope>NUCLEOTIDE SEQUENCE</scope>
    <source>
        <strain evidence="4">HL-NP1</strain>
    </source>
</reference>
<dbReference type="SUPFAM" id="SSF47090">
    <property type="entry name" value="PGBD-like"/>
    <property type="match status" value="1"/>
</dbReference>
<gene>
    <name evidence="4" type="ORF">OH818_20580</name>
</gene>
<dbReference type="RefSeq" id="WP_268880307.1">
    <property type="nucleotide sequence ID" value="NZ_CP114029.1"/>
</dbReference>
<dbReference type="SMART" id="SM00671">
    <property type="entry name" value="SEL1"/>
    <property type="match status" value="4"/>
</dbReference>
<evidence type="ECO:0000313" key="4">
    <source>
        <dbReference type="EMBL" id="WAP67835.1"/>
    </source>
</evidence>
<evidence type="ECO:0000256" key="2">
    <source>
        <dbReference type="SAM" id="MobiDB-lite"/>
    </source>
</evidence>
<feature type="compositionally biased region" description="Polar residues" evidence="2">
    <location>
        <begin position="853"/>
        <end position="869"/>
    </location>
</feature>
<feature type="compositionally biased region" description="Low complexity" evidence="2">
    <location>
        <begin position="42"/>
        <end position="52"/>
    </location>
</feature>
<keyword evidence="1" id="KW-0175">Coiled coil</keyword>
<dbReference type="Pfam" id="PF08238">
    <property type="entry name" value="Sel1"/>
    <property type="match status" value="4"/>
</dbReference>
<dbReference type="InterPro" id="IPR002477">
    <property type="entry name" value="Peptidoglycan-bd-like"/>
</dbReference>
<dbReference type="PANTHER" id="PTHR45011">
    <property type="entry name" value="DAP3-BINDING CELL DEATH ENHANCER 1"/>
    <property type="match status" value="1"/>
</dbReference>
<feature type="region of interest" description="Disordered" evidence="2">
    <location>
        <begin position="1"/>
        <end position="62"/>
    </location>
</feature>
<keyword evidence="5" id="KW-1185">Reference proteome</keyword>
<feature type="region of interest" description="Disordered" evidence="2">
    <location>
        <begin position="845"/>
        <end position="881"/>
    </location>
</feature>
<protein>
    <submittedName>
        <fullName evidence="4">Peptidoglycan-binding protein</fullName>
    </submittedName>
</protein>
<feature type="region of interest" description="Disordered" evidence="2">
    <location>
        <begin position="794"/>
        <end position="816"/>
    </location>
</feature>
<sequence>MRQRSLNRTGPARPAPMVDHRQDEEPHQPVERRERVARMPVADEAAAARLAARPQTPTGPSITEQLERLREELRADMAKSFQPRFDDMRAAVDELRRMIADRASSDRIDAEIARVHEGLAQMATTGADDSGVKSLRTELDSIKSLVRDLAREESLKLADEKWDGIRQSIDDRDAASTTERRDIKDELERLRQSLGGLASEEHIKAVERRWDEFETRYLDKPERAEGPDLTELLKSEMASLRDKLETLASEQSVKAVEERWGSLEERFASRAIEENIDALAGRMEQLEKTLSKLPGSFALEPIEARLKALSDGLENLGKIRDSEADDASFQALEERLDEISRAIVAAATKAPPVDMSPVERVEARLQSLQARVDSLGEADVEAMSARIAGLTDRIEGLSNGPAIAALGERIETFSMQLDALATMGSAANPDVGAIEARLVSLSERLESIAAPGVDPEIVAALEAQITRLSERIADVGSAGALADPELDERLATIEFRIEENREAILESAQAAADAAVRRMMEEGEGRNGTYVEQLAGDLRALQDMSRASGEQSQSFYEAMHATLLKLVDRIDRIDAEIGGSRREDAAHTTAAPVVEEAPRGLRAMLMRRTGKVGEPAAPQSGRRDSWQEPEFGAVPAHDGDARSIDGDAAAEDEPPLATELAAGDANRPLAVGSGQPDIVSLIERVRAQQAGRAADDTSGKADFIAAARRAALAAAAEADAMRNTPEADGEAEGKEGIVDKLQRRRKPILLAVSAILLAVLASQMAPRLFTGATAIDPAAQDAVAVDGIEGAAREDTARRTAEQASSAADSGVAVPAKSREDVTAAASSAIDGVATPAIPATPQVPKIGFSLNDGPNQPGFTNATSSGTLATAGPAPAPARAAMNDAAGPVEADPVAEADQFQPQSATLADLPSIPEGLAPEPLTQAALAGDPIALFEIGLRLMEGHVGDPDPKAAASWFELSAERGFAPAEYSLGTLYEKGNGVDRDLARAREAYLAAAGSGNVRAMHNLAVLYATGIDGKSDPVQAAQWFEKAASYGMPDSQYNLGILYARGAGVDQDLAKSYKWFSIVSASGDTDATTKRDEIKKALTPAQLKTVDAEIASFEPLERNDAANTVDIPKEWTARAESTVTSSIDMTRAIRNIQAILIKIGYDPGAPDGVIGDKTTEAISAFQKDAGLQVTGKVDETLIRKLLERRQG</sequence>
<dbReference type="Gene3D" id="1.25.40.10">
    <property type="entry name" value="Tetratricopeptide repeat domain"/>
    <property type="match status" value="1"/>
</dbReference>
<name>A0ABY7C1W9_9HYPH</name>
<dbReference type="InterPro" id="IPR011990">
    <property type="entry name" value="TPR-like_helical_dom_sf"/>
</dbReference>
<organism evidence="4 5">
    <name type="scientific">Jiella pelagia</name>
    <dbReference type="NCBI Taxonomy" id="2986949"/>
    <lineage>
        <taxon>Bacteria</taxon>
        <taxon>Pseudomonadati</taxon>
        <taxon>Pseudomonadota</taxon>
        <taxon>Alphaproteobacteria</taxon>
        <taxon>Hyphomicrobiales</taxon>
        <taxon>Aurantimonadaceae</taxon>
        <taxon>Jiella</taxon>
    </lineage>
</organism>
<dbReference type="InterPro" id="IPR006597">
    <property type="entry name" value="Sel1-like"/>
</dbReference>
<feature type="coiled-coil region" evidence="1">
    <location>
        <begin position="329"/>
        <end position="378"/>
    </location>
</feature>
<dbReference type="SUPFAM" id="SSF81901">
    <property type="entry name" value="HCP-like"/>
    <property type="match status" value="1"/>
</dbReference>
<dbReference type="Pfam" id="PF01471">
    <property type="entry name" value="PG_binding_1"/>
    <property type="match status" value="1"/>
</dbReference>
<proteinExistence type="predicted"/>